<feature type="active site" description="Nucleophile" evidence="4">
    <location>
        <position position="165"/>
    </location>
</feature>
<dbReference type="EMBL" id="FNIC01000009">
    <property type="protein sequence ID" value="SDO50513.1"/>
    <property type="molecule type" value="Genomic_DNA"/>
</dbReference>
<dbReference type="PANTHER" id="PTHR34218:SF4">
    <property type="entry name" value="ACYL-HOMOSERINE LACTONE ACYLASE QUIP"/>
    <property type="match status" value="1"/>
</dbReference>
<keyword evidence="3" id="KW-0865">Zymogen</keyword>
<evidence type="ECO:0000256" key="5">
    <source>
        <dbReference type="PIRSR" id="PIRSR001227-2"/>
    </source>
</evidence>
<dbReference type="PANTHER" id="PTHR34218">
    <property type="entry name" value="PEPTIDASE S45 PENICILLIN AMIDASE"/>
    <property type="match status" value="1"/>
</dbReference>
<comment type="cofactor">
    <cofactor evidence="5">
        <name>Ca(2+)</name>
        <dbReference type="ChEBI" id="CHEBI:29108"/>
    </cofactor>
    <text evidence="5">Binds 1 Ca(2+) ion per dimer.</text>
</comment>
<comment type="similarity">
    <text evidence="1">Belongs to the peptidase S45 family.</text>
</comment>
<dbReference type="SUPFAM" id="SSF56235">
    <property type="entry name" value="N-terminal nucleophile aminohydrolases (Ntn hydrolases)"/>
    <property type="match status" value="1"/>
</dbReference>
<name>A0A1H0K410_9ACTN</name>
<evidence type="ECO:0000313" key="6">
    <source>
        <dbReference type="EMBL" id="SDO50513.1"/>
    </source>
</evidence>
<keyword evidence="5" id="KW-0106">Calcium</keyword>
<dbReference type="GO" id="GO:0046872">
    <property type="term" value="F:metal ion binding"/>
    <property type="evidence" value="ECO:0007669"/>
    <property type="project" value="UniProtKB-KW"/>
</dbReference>
<dbReference type="STRING" id="1005944.SAMN05192576_4145"/>
<dbReference type="InterPro" id="IPR023343">
    <property type="entry name" value="Penicillin_amidase_dom1"/>
</dbReference>
<dbReference type="OrthoDB" id="9759796at2"/>
<dbReference type="RefSeq" id="WP_091026705.1">
    <property type="nucleotide sequence ID" value="NZ_BKAE01000014.1"/>
</dbReference>
<dbReference type="InterPro" id="IPR043146">
    <property type="entry name" value="Penicillin_amidase_N_B-knob"/>
</dbReference>
<gene>
    <name evidence="6" type="ORF">SAMN05192576_4145</name>
</gene>
<evidence type="ECO:0000256" key="4">
    <source>
        <dbReference type="PIRSR" id="PIRSR001227-1"/>
    </source>
</evidence>
<feature type="binding site" evidence="5">
    <location>
        <position position="245"/>
    </location>
    <ligand>
        <name>Ca(2+)</name>
        <dbReference type="ChEBI" id="CHEBI:29108"/>
    </ligand>
</feature>
<evidence type="ECO:0000256" key="3">
    <source>
        <dbReference type="ARBA" id="ARBA00023145"/>
    </source>
</evidence>
<dbReference type="Gene3D" id="2.30.120.10">
    <property type="match status" value="1"/>
</dbReference>
<dbReference type="GO" id="GO:0017000">
    <property type="term" value="P:antibiotic biosynthetic process"/>
    <property type="evidence" value="ECO:0007669"/>
    <property type="project" value="InterPro"/>
</dbReference>
<dbReference type="InterPro" id="IPR043147">
    <property type="entry name" value="Penicillin_amidase_A-knob"/>
</dbReference>
<evidence type="ECO:0000256" key="1">
    <source>
        <dbReference type="ARBA" id="ARBA00006586"/>
    </source>
</evidence>
<accession>A0A1H0K410</accession>
<protein>
    <submittedName>
        <fullName evidence="6">Penicillin amidase</fullName>
    </submittedName>
</protein>
<dbReference type="GO" id="GO:0016811">
    <property type="term" value="F:hydrolase activity, acting on carbon-nitrogen (but not peptide) bonds, in linear amides"/>
    <property type="evidence" value="ECO:0007669"/>
    <property type="project" value="InterPro"/>
</dbReference>
<proteinExistence type="inferred from homology"/>
<evidence type="ECO:0000313" key="7">
    <source>
        <dbReference type="Proteomes" id="UP000199004"/>
    </source>
</evidence>
<dbReference type="InterPro" id="IPR002692">
    <property type="entry name" value="S45"/>
</dbReference>
<keyword evidence="2" id="KW-0378">Hydrolase</keyword>
<reference evidence="6 7" key="1">
    <citation type="submission" date="2016-10" db="EMBL/GenBank/DDBJ databases">
        <authorList>
            <person name="de Groot N.N."/>
        </authorList>
    </citation>
    <scope>NUCLEOTIDE SEQUENCE [LARGE SCALE GENOMIC DNA]</scope>
    <source>
        <strain evidence="6 7">CGMCC 1.11147</strain>
    </source>
</reference>
<dbReference type="Pfam" id="PF01804">
    <property type="entry name" value="Penicil_amidase"/>
    <property type="match status" value="1"/>
</dbReference>
<dbReference type="InterPro" id="IPR014395">
    <property type="entry name" value="Pen/GL7ACA/AHL_acylase"/>
</dbReference>
<sequence length="654" mass="70643">MARTYRDAYGVPHVRADSVLDLARGQGEVTAHDRTWQLEWLRRRATGTTAEAFGATALGWDRFARRTLIAHTARRAHAALGDETRAFVAAYVDGVNAGLRTDVPEFDELGLEAQPWEEWTPLAVFLAQHLLFANLGGKLWAQRARDVLGDDAALLSHEGPLVSGSNAWAVGGARTSSGRPLIGGDPHRVIEAPGVYQQVRLACEDPDDPFDVVGLAFPGVPGVPHFAHAGEVAWAITNACGDYQDVFAEPTPYDVVERWVESVPVRGADPVEVEVVVTPRGQVFEDGLSLRAASTVLGDLGFEAILPLLRARSVDDVDRALDHWVEPVNNVVIADRHGAVRYRLAGRVPVRADGNRRGVVDARDPATGWTGWLDDTHRADVPADGQVVTANERRGPESDQVGRVFAPPYRAQRIHALLDGRSDLTGDDFAAIHDDSLLATVATLRTLVPGAFGDWDGRMEAGSRPAGAFAAWRSALVRRIAADPVFAPLHELRHDPLLLPWLDVTARIGLALPTLVAHGTPYAIDLAALARDALAETADVDVTWGATHVVTPVHAFEIYGDDLVPPPVPAVPVSGDSDCVRCTGSLPGISDDAYRGSVARYVWDLADRDASAWVVPLGASGDPRDPHHHDQLALWADGRLAPVVTDWARLTEER</sequence>
<dbReference type="PIRSF" id="PIRSF001227">
    <property type="entry name" value="Pen_acylase"/>
    <property type="match status" value="1"/>
</dbReference>
<keyword evidence="7" id="KW-1185">Reference proteome</keyword>
<dbReference type="Proteomes" id="UP000199004">
    <property type="component" value="Unassembled WGS sequence"/>
</dbReference>
<dbReference type="Gene3D" id="3.60.20.10">
    <property type="entry name" value="Glutamine Phosphoribosylpyrophosphate, subunit 1, domain 1"/>
    <property type="match status" value="1"/>
</dbReference>
<dbReference type="Gene3D" id="1.10.1400.10">
    <property type="match status" value="1"/>
</dbReference>
<evidence type="ECO:0000256" key="2">
    <source>
        <dbReference type="ARBA" id="ARBA00022801"/>
    </source>
</evidence>
<dbReference type="AlphaFoldDB" id="A0A1H0K410"/>
<organism evidence="6 7">
    <name type="scientific">Nocardioides szechwanensis</name>
    <dbReference type="NCBI Taxonomy" id="1005944"/>
    <lineage>
        <taxon>Bacteria</taxon>
        <taxon>Bacillati</taxon>
        <taxon>Actinomycetota</taxon>
        <taxon>Actinomycetes</taxon>
        <taxon>Propionibacteriales</taxon>
        <taxon>Nocardioidaceae</taxon>
        <taxon>Nocardioides</taxon>
    </lineage>
</organism>
<dbReference type="InterPro" id="IPR029055">
    <property type="entry name" value="Ntn_hydrolases_N"/>
</dbReference>
<keyword evidence="5" id="KW-0479">Metal-binding</keyword>
<feature type="binding site" evidence="5">
    <location>
        <position position="242"/>
    </location>
    <ligand>
        <name>Ca(2+)</name>
        <dbReference type="ChEBI" id="CHEBI:29108"/>
    </ligand>
</feature>
<dbReference type="Gene3D" id="1.10.439.10">
    <property type="entry name" value="Penicillin Amidohydrolase, domain 1"/>
    <property type="match status" value="1"/>
</dbReference>